<keyword evidence="3" id="KW-1185">Reference proteome</keyword>
<feature type="domain" description="Codanin-1 C-terminal" evidence="1">
    <location>
        <begin position="828"/>
        <end position="935"/>
    </location>
</feature>
<dbReference type="EMBL" id="JANEYF010003098">
    <property type="protein sequence ID" value="KAJ8939318.1"/>
    <property type="molecule type" value="Genomic_DNA"/>
</dbReference>
<dbReference type="PANTHER" id="PTHR28678:SF1">
    <property type="entry name" value="CODANIN-1"/>
    <property type="match status" value="1"/>
</dbReference>
<name>A0AAV8XMR4_9CUCU</name>
<evidence type="ECO:0000313" key="3">
    <source>
        <dbReference type="Proteomes" id="UP001162156"/>
    </source>
</evidence>
<dbReference type="InterPro" id="IPR028171">
    <property type="entry name" value="Codanin-1_C"/>
</dbReference>
<evidence type="ECO:0000259" key="1">
    <source>
        <dbReference type="Pfam" id="PF15296"/>
    </source>
</evidence>
<dbReference type="Proteomes" id="UP001162156">
    <property type="component" value="Unassembled WGS sequence"/>
</dbReference>
<evidence type="ECO:0000313" key="2">
    <source>
        <dbReference type="EMBL" id="KAJ8939318.1"/>
    </source>
</evidence>
<dbReference type="PANTHER" id="PTHR28678">
    <property type="entry name" value="CODANIN-1"/>
    <property type="match status" value="1"/>
</dbReference>
<proteinExistence type="predicted"/>
<dbReference type="AlphaFoldDB" id="A0AAV8XMR4"/>
<gene>
    <name evidence="2" type="ORF">NQ314_011176</name>
</gene>
<sequence length="1137" mass="129872">MGDILLNKIINEEIEVGLFIKWLLKTNTQEQYFDEFNEYKCSQTEFLTYFLNFIHEEIPCQNRYGDRDTPQKIKISRRTEPVQNAESSIKKTLTLCANIDKTDMLKSASYPTLNKTLEKSEVSLDNISVNGSHNSSTPKIFKVQSEYNLTNGYVSPISPLYRNQNSSTPIIKRQILSQKSAEKVAPLCLGDFIVNKKSSGKKKASRVQLNNAPIDESSKRIKPTCLNQVKVSNGFRKTDNSFDNFQNTEEMPVESLNESRHFLAEERLKILSRKNSGDNLVVAASKHFTSLMTFKVEVEPDVNSVSNKTQLDYVIEVYLCILRNKLVLNITSEIYFLISLLLNKQHSSKESRENSTTSSDDFHVGVDFLNEEDKGKLQNIIYNSKRKVFSCDLFETIHNVVYFAARCLESQMDVLKYYDKSTLKLLSQNTRLRLFANSFAEKLGKVSAKKTERVLELIENDAQMNICFNLDTDNRENFPNDFSFHAFRKQRDLFYEILRIWEVSHMLSGWNFAVSLGGKIKSLFSLQNEPANFMHFSRLFKAQLLTTCRKSQKEEGLTENQMPFLSSLANVDADKLNRLRNRLVTKQSANGINSLPSFTGHQEFYKDFIIEAANYVFNKHLCDTLIAEIVELNDTKFSCTDLGEAHGVVDASTRKAYLACLKSLRVLAKFLGFVESLPYKSDSLNYSGNLLTSHLNVRQQTAPCFNMEQLLVDSLKQNNAILTVPWVTDYLSMLDYVTLRLSYNISIYKILFDLYKNYETSFETSNYNYNISLVRFCLGWLFELPHFPDSEYFNFCTSTNSVDFKQIGRQKGQKTKTKCKEIKSKALDELNIVDQNILYICCPYLEEIKRLLSSNALNTNVTVKHITPVTAVQSSNEITKKRIEQQLEEAFFSGQPISVKKTVEFVSERIASSCVKHICNTIVPSFKKTALEHLKSFLEIWKVEQNAMSPSKDRSNKAPLKTKVSQMAQSSLRSLRESCEKEVYSVAKEKIPTSIDSLLAIDVLPQTKGVCIAIATKMCVERVRQWISSHVTLSVFTKDFDGEMQKALGQESKRVVKEKPIFALPSGGSAKKHNDDSISAFHLMQKIQDLAIEIVENSKNISKETFYTQAQYNGSHRGTKKIRSSVEVLLREDKGLI</sequence>
<reference evidence="2" key="1">
    <citation type="journal article" date="2023" name="Insect Mol. Biol.">
        <title>Genome sequencing provides insights into the evolution of gene families encoding plant cell wall-degrading enzymes in longhorned beetles.</title>
        <authorList>
            <person name="Shin N.R."/>
            <person name="Okamura Y."/>
            <person name="Kirsch R."/>
            <person name="Pauchet Y."/>
        </authorList>
    </citation>
    <scope>NUCLEOTIDE SEQUENCE</scope>
    <source>
        <strain evidence="2">RBIC_L_NR</strain>
    </source>
</reference>
<protein>
    <recommendedName>
        <fullName evidence="1">Codanin-1 C-terminal domain-containing protein</fullName>
    </recommendedName>
</protein>
<accession>A0AAV8XMR4</accession>
<dbReference type="InterPro" id="IPR040031">
    <property type="entry name" value="Codanin-1"/>
</dbReference>
<dbReference type="GO" id="GO:0005634">
    <property type="term" value="C:nucleus"/>
    <property type="evidence" value="ECO:0007669"/>
    <property type="project" value="TreeGrafter"/>
</dbReference>
<comment type="caution">
    <text evidence="2">The sequence shown here is derived from an EMBL/GenBank/DDBJ whole genome shotgun (WGS) entry which is preliminary data.</text>
</comment>
<dbReference type="GO" id="GO:0006325">
    <property type="term" value="P:chromatin organization"/>
    <property type="evidence" value="ECO:0007669"/>
    <property type="project" value="TreeGrafter"/>
</dbReference>
<dbReference type="Pfam" id="PF15296">
    <property type="entry name" value="Codanin-1_C"/>
    <property type="match status" value="1"/>
</dbReference>
<organism evidence="2 3">
    <name type="scientific">Rhamnusium bicolor</name>
    <dbReference type="NCBI Taxonomy" id="1586634"/>
    <lineage>
        <taxon>Eukaryota</taxon>
        <taxon>Metazoa</taxon>
        <taxon>Ecdysozoa</taxon>
        <taxon>Arthropoda</taxon>
        <taxon>Hexapoda</taxon>
        <taxon>Insecta</taxon>
        <taxon>Pterygota</taxon>
        <taxon>Neoptera</taxon>
        <taxon>Endopterygota</taxon>
        <taxon>Coleoptera</taxon>
        <taxon>Polyphaga</taxon>
        <taxon>Cucujiformia</taxon>
        <taxon>Chrysomeloidea</taxon>
        <taxon>Cerambycidae</taxon>
        <taxon>Lepturinae</taxon>
        <taxon>Rhagiini</taxon>
        <taxon>Rhamnusium</taxon>
    </lineage>
</organism>